<evidence type="ECO:0000313" key="3">
    <source>
        <dbReference type="EMBL" id="GBP44790.1"/>
    </source>
</evidence>
<feature type="region of interest" description="Disordered" evidence="1">
    <location>
        <begin position="1"/>
        <end position="54"/>
    </location>
</feature>
<feature type="compositionally biased region" description="Basic and acidic residues" evidence="1">
    <location>
        <begin position="1"/>
        <end position="24"/>
    </location>
</feature>
<evidence type="ECO:0000256" key="2">
    <source>
        <dbReference type="SAM" id="Phobius"/>
    </source>
</evidence>
<keyword evidence="4" id="KW-1185">Reference proteome</keyword>
<dbReference type="AlphaFoldDB" id="A0A4C1W1T4"/>
<feature type="transmembrane region" description="Helical" evidence="2">
    <location>
        <begin position="172"/>
        <end position="190"/>
    </location>
</feature>
<gene>
    <name evidence="3" type="ORF">EVAR_86605_1</name>
</gene>
<accession>A0A4C1W1T4</accession>
<comment type="caution">
    <text evidence="3">The sequence shown here is derived from an EMBL/GenBank/DDBJ whole genome shotgun (WGS) entry which is preliminary data.</text>
</comment>
<name>A0A4C1W1T4_EUMVA</name>
<feature type="transmembrane region" description="Helical" evidence="2">
    <location>
        <begin position="138"/>
        <end position="160"/>
    </location>
</feature>
<keyword evidence="2" id="KW-0812">Transmembrane</keyword>
<feature type="compositionally biased region" description="Basic residues" evidence="1">
    <location>
        <begin position="25"/>
        <end position="41"/>
    </location>
</feature>
<keyword evidence="2" id="KW-1133">Transmembrane helix</keyword>
<sequence>METEHRTVMELVTKEKNTPSDKTTHGTRNRRSGPLRSRTSHILKSQYPGDPKDVTSLGSPEMSALVTNECTKQFTNIWTCPRLCAAAVSLLLGRIGRWSGREIACSALSLARSAQAERDNESCFFVRAASVHRFIRRVAYDIGFVVGVAYDIGFVVGVAYDIGFVVDVAYDIGFVVDVAYDIGFVVDVAYDIGRNGRSIRYWLRSGRGIRYWLVVDGIRYWLRSGRGIRYWLL</sequence>
<evidence type="ECO:0000256" key="1">
    <source>
        <dbReference type="SAM" id="MobiDB-lite"/>
    </source>
</evidence>
<keyword evidence="2" id="KW-0472">Membrane</keyword>
<dbReference type="OrthoDB" id="1737200at2759"/>
<dbReference type="Proteomes" id="UP000299102">
    <property type="component" value="Unassembled WGS sequence"/>
</dbReference>
<evidence type="ECO:0000313" key="4">
    <source>
        <dbReference type="Proteomes" id="UP000299102"/>
    </source>
</evidence>
<proteinExistence type="predicted"/>
<protein>
    <submittedName>
        <fullName evidence="3">Uncharacterized protein</fullName>
    </submittedName>
</protein>
<dbReference type="EMBL" id="BGZK01000458">
    <property type="protein sequence ID" value="GBP44790.1"/>
    <property type="molecule type" value="Genomic_DNA"/>
</dbReference>
<organism evidence="3 4">
    <name type="scientific">Eumeta variegata</name>
    <name type="common">Bagworm moth</name>
    <name type="synonym">Eumeta japonica</name>
    <dbReference type="NCBI Taxonomy" id="151549"/>
    <lineage>
        <taxon>Eukaryota</taxon>
        <taxon>Metazoa</taxon>
        <taxon>Ecdysozoa</taxon>
        <taxon>Arthropoda</taxon>
        <taxon>Hexapoda</taxon>
        <taxon>Insecta</taxon>
        <taxon>Pterygota</taxon>
        <taxon>Neoptera</taxon>
        <taxon>Endopterygota</taxon>
        <taxon>Lepidoptera</taxon>
        <taxon>Glossata</taxon>
        <taxon>Ditrysia</taxon>
        <taxon>Tineoidea</taxon>
        <taxon>Psychidae</taxon>
        <taxon>Oiketicinae</taxon>
        <taxon>Eumeta</taxon>
    </lineage>
</organism>
<reference evidence="3 4" key="1">
    <citation type="journal article" date="2019" name="Commun. Biol.">
        <title>The bagworm genome reveals a unique fibroin gene that provides high tensile strength.</title>
        <authorList>
            <person name="Kono N."/>
            <person name="Nakamura H."/>
            <person name="Ohtoshi R."/>
            <person name="Tomita M."/>
            <person name="Numata K."/>
            <person name="Arakawa K."/>
        </authorList>
    </citation>
    <scope>NUCLEOTIDE SEQUENCE [LARGE SCALE GENOMIC DNA]</scope>
</reference>